<dbReference type="CDD" id="cd10283">
    <property type="entry name" value="MnuA_DNase1-like"/>
    <property type="match status" value="1"/>
</dbReference>
<dbReference type="PRINTS" id="PR01607">
    <property type="entry name" value="APYRASEFAMLY"/>
</dbReference>
<comment type="caution">
    <text evidence="5">The sequence shown here is derived from an EMBL/GenBank/DDBJ whole genome shotgun (WGS) entry which is preliminary data.</text>
</comment>
<dbReference type="Pfam" id="PF02872">
    <property type="entry name" value="5_nucleotid_C"/>
    <property type="match status" value="1"/>
</dbReference>
<evidence type="ECO:0000256" key="2">
    <source>
        <dbReference type="SAM" id="MobiDB-lite"/>
    </source>
</evidence>
<keyword evidence="5" id="KW-0540">Nuclease</keyword>
<evidence type="ECO:0000313" key="5">
    <source>
        <dbReference type="EMBL" id="GAA1533070.1"/>
    </source>
</evidence>
<feature type="domain" description="LTD" evidence="4">
    <location>
        <begin position="25"/>
        <end position="149"/>
    </location>
</feature>
<dbReference type="Pfam" id="PF00149">
    <property type="entry name" value="Metallophos"/>
    <property type="match status" value="1"/>
</dbReference>
<accession>A0ABN2B3A4</accession>
<evidence type="ECO:0000259" key="4">
    <source>
        <dbReference type="PROSITE" id="PS51841"/>
    </source>
</evidence>
<dbReference type="PANTHER" id="PTHR11575:SF24">
    <property type="entry name" value="5'-NUCLEOTIDASE"/>
    <property type="match status" value="1"/>
</dbReference>
<dbReference type="Gene3D" id="3.60.10.10">
    <property type="entry name" value="Endonuclease/exonuclease/phosphatase"/>
    <property type="match status" value="1"/>
</dbReference>
<dbReference type="RefSeq" id="WP_141007271.1">
    <property type="nucleotide sequence ID" value="NZ_BAAAOR010000030.1"/>
</dbReference>
<dbReference type="InterPro" id="IPR013783">
    <property type="entry name" value="Ig-like_fold"/>
</dbReference>
<dbReference type="EMBL" id="BAAAOR010000030">
    <property type="protein sequence ID" value="GAA1533070.1"/>
    <property type="molecule type" value="Genomic_DNA"/>
</dbReference>
<dbReference type="SUPFAM" id="SSF56300">
    <property type="entry name" value="Metallo-dependent phosphatases"/>
    <property type="match status" value="1"/>
</dbReference>
<dbReference type="InterPro" id="IPR036907">
    <property type="entry name" value="5'-Nucleotdase_C_sf"/>
</dbReference>
<dbReference type="InterPro" id="IPR001322">
    <property type="entry name" value="Lamin_tail_dom"/>
</dbReference>
<feature type="chain" id="PRO_5045477223" evidence="3">
    <location>
        <begin position="32"/>
        <end position="1799"/>
    </location>
</feature>
<dbReference type="Pfam" id="PF05345">
    <property type="entry name" value="He_PIG"/>
    <property type="match status" value="1"/>
</dbReference>
<dbReference type="CDD" id="cd04486">
    <property type="entry name" value="YhcR_OBF_like"/>
    <property type="match status" value="1"/>
</dbReference>
<keyword evidence="1 3" id="KW-0732">Signal</keyword>
<sequence>MRSAKQFLFGSLGVALAVSGLTALSAAPAHAVAGVFISEFHYDDSTPGDSGGVGEFVEVTAPAGTDLTGWTVQLVNGSNNSVYRTDGFSATIADQADGWGTVVVGYPPTTSGTVQNGSPDGIALIDAGGSVVEFISYEGEMTAMLGTPAVSVSSVDTLVSETNSTPGTDSLQRLVDGTWAGPAAHTRGVPNGYGDVTSQPLAATNPGNKSFFVDTLITPIALAATGGTPPYTWEITAGTLPDGLSLSGAQISGTPTAATSSPAEITVTVTDDEAATASTTFTVTVDDAPEIKPIAELQGTEGRSPYAPETGIGQGPDTVTTTGVVTGMYQDPAFVNSGFDGFTIQTGGTGGEVPSGGSNGIFVYYGNNTIPAGIEIGDSVQVTGRISEFYGLTEINVTSAGVVELGTPLPAVTPLATTFPTTDAEREALESMLIEPLGDFTVTNAYATNQYAEVGLAAGDEPLKQPTEFADATDEAAVQAIRDENAERAVTLDDGTGVNYLQNQTTKAQPVPWLTQGAGANPAPPRVGADVTFQAPVVLDYRNDTWKFQPQLPVTTDGAAVATFEDARAGDGTPQDVGGDLKLATFNVLNYFNTTGEAYAAAGPAQDPPLDTFCTYYTDRQSNRIGNNSCGVRLLDDPDTPTDESGTNDGRGPRGAATAVSLARQEAKLVHTINALGADIIALEEIENSIKLPGESNRDDALANLVRILNDAAGAGTWAYVKSPGSALNATAVAEQDTIRSAFIYRAAVAEPVGQSDMLFGTTEFANAREPLAQVFKAKGAPDSHGFAVIANHFKSKGDNRSPAPPATGDNANHAEVGAFNGDRIRQATRLVQYADDFAAARGVEPVFLVGDFNSYTMEEPIGVLTDADYEIVESDTPGEETYSYDGLSGSLDHVLANEAAMEMVTGADIWQINANEAASFQYSRHNYNVTDFWLPNRPWATSDHNPEVVGLDVPAFTPVTYKEVQILGTNDFHGRLLPDGGNAAGAAPFATAVEELRSQNPAGTVFVAAGDLIGASTFESFIQQDEPTIEALNAMGLEVSAAGNHEFDRSYADLVGRVQELADWEYIAANLAYDDSIATEDQLAKTWTTTLDGVQVGFVGAVTEDLPTLVNPQGIDGITVTDIVDATNAAAEGLKQAGAELVILLVHEGASSTDCSSPTFTDGDTTFGNIVQNTSADVDAIISGHTHLAYNCKYTVADWVTQGRDVTKRPVVSAGQYGTNLNQLVFKFDEDTGELKALSQEVIATAGVGYEADPDVQQIVDDAVDHAEDAGSVVLGTMDGPFRRATYTSSAGATENRGGESTLNNQVAEMQRWTTEQAGIETDIAFMNPGGLRKDMEGTANPDDAALRDVSYRQAADVQPFANTLVNMKLTGAQIEEVLEEQWQRNAQGGVPSRPFLRLGVSSGFTYTYTETPVTVSAPNSAPVNTFQGEVTAMWLDGEPVDAEQVYSVTVNSFLGGGGDNFWTFADGGDKVDTGKVDLEGVVDYMAQYDQHAPLAVDYGQRAVKVTFPSDAPTSYEAGDTVDFDIASWSMSATGDRQDGEVQVKLGEEVLGTFTVNNDASTTAYDNIGSASVSVTLPQDVPGGAHELTLYGPVTETAVPVRIEVPEAPETPVVSNSVPTVSGDPRVGQTLTATAGTWTPTPDSVGFQWYANGVPITGGTSATLRLTGAQSGAAITVAVTAHAAGFVDATAVSAQVGPVVKGAVQMSVKTKPGKIKLRKTRTKVKVTLVNVDGVPVTGRVKIKVKGQKAKKVTVVDGKAKVRLKRFTSTGAKKLKVTYLGSDALSPVKTKTTVWVVRR</sequence>
<evidence type="ECO:0000313" key="6">
    <source>
        <dbReference type="Proteomes" id="UP001500842"/>
    </source>
</evidence>
<dbReference type="GO" id="GO:0004519">
    <property type="term" value="F:endonuclease activity"/>
    <property type="evidence" value="ECO:0007669"/>
    <property type="project" value="UniProtKB-KW"/>
</dbReference>
<dbReference type="SUPFAM" id="SSF56219">
    <property type="entry name" value="DNase I-like"/>
    <property type="match status" value="1"/>
</dbReference>
<proteinExistence type="predicted"/>
<feature type="region of interest" description="Disordered" evidence="2">
    <location>
        <begin position="628"/>
        <end position="656"/>
    </location>
</feature>
<dbReference type="Proteomes" id="UP001500842">
    <property type="component" value="Unassembled WGS sequence"/>
</dbReference>
<dbReference type="InterPro" id="IPR029052">
    <property type="entry name" value="Metallo-depent_PP-like"/>
</dbReference>
<dbReference type="InterPro" id="IPR006179">
    <property type="entry name" value="5_nucleotidase/apyrase"/>
</dbReference>
<keyword evidence="5" id="KW-0378">Hydrolase</keyword>
<dbReference type="InterPro" id="IPR015919">
    <property type="entry name" value="Cadherin-like_sf"/>
</dbReference>
<dbReference type="Gene3D" id="2.60.40.2700">
    <property type="match status" value="1"/>
</dbReference>
<feature type="signal peptide" evidence="3">
    <location>
        <begin position="1"/>
        <end position="31"/>
    </location>
</feature>
<organism evidence="5 6">
    <name type="scientific">Nocardioides humi</name>
    <dbReference type="NCBI Taxonomy" id="449461"/>
    <lineage>
        <taxon>Bacteria</taxon>
        <taxon>Bacillati</taxon>
        <taxon>Actinomycetota</taxon>
        <taxon>Actinomycetes</taxon>
        <taxon>Propionibacteriales</taxon>
        <taxon>Nocardioidaceae</taxon>
        <taxon>Nocardioides</taxon>
    </lineage>
</organism>
<dbReference type="PANTHER" id="PTHR11575">
    <property type="entry name" value="5'-NUCLEOTIDASE-RELATED"/>
    <property type="match status" value="1"/>
</dbReference>
<dbReference type="NCBIfam" id="NF033681">
    <property type="entry name" value="ExeM_NucH_DNase"/>
    <property type="match status" value="1"/>
</dbReference>
<evidence type="ECO:0000256" key="3">
    <source>
        <dbReference type="SAM" id="SignalP"/>
    </source>
</evidence>
<reference evidence="5 6" key="1">
    <citation type="journal article" date="2019" name="Int. J. Syst. Evol. Microbiol.">
        <title>The Global Catalogue of Microorganisms (GCM) 10K type strain sequencing project: providing services to taxonomists for standard genome sequencing and annotation.</title>
        <authorList>
            <consortium name="The Broad Institute Genomics Platform"/>
            <consortium name="The Broad Institute Genome Sequencing Center for Infectious Disease"/>
            <person name="Wu L."/>
            <person name="Ma J."/>
        </authorList>
    </citation>
    <scope>NUCLEOTIDE SEQUENCE [LARGE SCALE GENOMIC DNA]</scope>
    <source>
        <strain evidence="5 6">JCM 14942</strain>
    </source>
</reference>
<dbReference type="PROSITE" id="PS51841">
    <property type="entry name" value="LTD"/>
    <property type="match status" value="1"/>
</dbReference>
<dbReference type="Gene3D" id="3.60.21.10">
    <property type="match status" value="1"/>
</dbReference>
<gene>
    <name evidence="5" type="ORF">GCM10009788_40100</name>
</gene>
<name>A0ABN2B3A4_9ACTN</name>
<dbReference type="InterPro" id="IPR047971">
    <property type="entry name" value="ExeM-like"/>
</dbReference>
<dbReference type="InterPro" id="IPR036691">
    <property type="entry name" value="Endo/exonu/phosph_ase_sf"/>
</dbReference>
<dbReference type="SUPFAM" id="SSF49313">
    <property type="entry name" value="Cadherin-like"/>
    <property type="match status" value="1"/>
</dbReference>
<evidence type="ECO:0000256" key="1">
    <source>
        <dbReference type="ARBA" id="ARBA00022729"/>
    </source>
</evidence>
<dbReference type="Gene3D" id="2.60.40.10">
    <property type="entry name" value="Immunoglobulins"/>
    <property type="match status" value="1"/>
</dbReference>
<dbReference type="Gene3D" id="3.90.780.10">
    <property type="entry name" value="5'-Nucleotidase, C-terminal domain"/>
    <property type="match status" value="1"/>
</dbReference>
<dbReference type="InterPro" id="IPR004843">
    <property type="entry name" value="Calcineurin-like_PHP"/>
</dbReference>
<keyword evidence="5" id="KW-0255">Endonuclease</keyword>
<dbReference type="InterPro" id="IPR008334">
    <property type="entry name" value="5'-Nucleotdase_C"/>
</dbReference>
<keyword evidence="6" id="KW-1185">Reference proteome</keyword>
<dbReference type="SUPFAM" id="SSF55816">
    <property type="entry name" value="5'-nucleotidase (syn. UDP-sugar hydrolase), C-terminal domain"/>
    <property type="match status" value="1"/>
</dbReference>
<protein>
    <submittedName>
        <fullName evidence="5">ExeM/NucH family extracellular endonuclease</fullName>
    </submittedName>
</protein>